<evidence type="ECO:0000256" key="1">
    <source>
        <dbReference type="ARBA" id="ARBA00022598"/>
    </source>
</evidence>
<evidence type="ECO:0000256" key="4">
    <source>
        <dbReference type="ARBA" id="ARBA00022840"/>
    </source>
</evidence>
<comment type="similarity">
    <text evidence="6">Belongs to the tRNA(Ile)-lysidine synthase family.</text>
</comment>
<dbReference type="SUPFAM" id="SSF52402">
    <property type="entry name" value="Adenine nucleotide alpha hydrolases-like"/>
    <property type="match status" value="1"/>
</dbReference>
<feature type="binding site" evidence="6">
    <location>
        <begin position="45"/>
        <end position="50"/>
    </location>
    <ligand>
        <name>ATP</name>
        <dbReference type="ChEBI" id="CHEBI:30616"/>
    </ligand>
</feature>
<dbReference type="CDD" id="cd01992">
    <property type="entry name" value="TilS_N"/>
    <property type="match status" value="1"/>
</dbReference>
<dbReference type="AlphaFoldDB" id="A0A317E7J3"/>
<comment type="subcellular location">
    <subcellularLocation>
        <location evidence="6">Cytoplasm</location>
    </subcellularLocation>
</comment>
<name>A0A317E7J3_9PROT</name>
<keyword evidence="9" id="KW-1185">Reference proteome</keyword>
<evidence type="ECO:0000313" key="9">
    <source>
        <dbReference type="Proteomes" id="UP000246077"/>
    </source>
</evidence>
<dbReference type="Proteomes" id="UP000246077">
    <property type="component" value="Unassembled WGS sequence"/>
</dbReference>
<dbReference type="EC" id="6.3.4.19" evidence="6"/>
<keyword evidence="4 6" id="KW-0067">ATP-binding</keyword>
<evidence type="ECO:0000256" key="6">
    <source>
        <dbReference type="HAMAP-Rule" id="MF_01161"/>
    </source>
</evidence>
<dbReference type="EMBL" id="QGLF01000002">
    <property type="protein sequence ID" value="PWR22254.1"/>
    <property type="molecule type" value="Genomic_DNA"/>
</dbReference>
<evidence type="ECO:0000259" key="7">
    <source>
        <dbReference type="Pfam" id="PF01171"/>
    </source>
</evidence>
<dbReference type="InterPro" id="IPR014729">
    <property type="entry name" value="Rossmann-like_a/b/a_fold"/>
</dbReference>
<organism evidence="8 9">
    <name type="scientific">Zavarzinia compransoris</name>
    <dbReference type="NCBI Taxonomy" id="1264899"/>
    <lineage>
        <taxon>Bacteria</taxon>
        <taxon>Pseudomonadati</taxon>
        <taxon>Pseudomonadota</taxon>
        <taxon>Alphaproteobacteria</taxon>
        <taxon>Rhodospirillales</taxon>
        <taxon>Zavarziniaceae</taxon>
        <taxon>Zavarzinia</taxon>
    </lineage>
</organism>
<proteinExistence type="inferred from homology"/>
<evidence type="ECO:0000256" key="5">
    <source>
        <dbReference type="ARBA" id="ARBA00048539"/>
    </source>
</evidence>
<keyword evidence="6" id="KW-0963">Cytoplasm</keyword>
<dbReference type="GO" id="GO:0032267">
    <property type="term" value="F:tRNA(Ile)-lysidine synthase activity"/>
    <property type="evidence" value="ECO:0007669"/>
    <property type="project" value="UniProtKB-EC"/>
</dbReference>
<comment type="catalytic activity">
    <reaction evidence="5 6">
        <text>cytidine(34) in tRNA(Ile2) + L-lysine + ATP = lysidine(34) in tRNA(Ile2) + AMP + diphosphate + H(+)</text>
        <dbReference type="Rhea" id="RHEA:43744"/>
        <dbReference type="Rhea" id="RHEA-COMP:10625"/>
        <dbReference type="Rhea" id="RHEA-COMP:10670"/>
        <dbReference type="ChEBI" id="CHEBI:15378"/>
        <dbReference type="ChEBI" id="CHEBI:30616"/>
        <dbReference type="ChEBI" id="CHEBI:32551"/>
        <dbReference type="ChEBI" id="CHEBI:33019"/>
        <dbReference type="ChEBI" id="CHEBI:82748"/>
        <dbReference type="ChEBI" id="CHEBI:83665"/>
        <dbReference type="ChEBI" id="CHEBI:456215"/>
        <dbReference type="EC" id="6.3.4.19"/>
    </reaction>
</comment>
<dbReference type="PANTHER" id="PTHR43033:SF5">
    <property type="entry name" value="TRNA(ILE)-LYSIDINE SYNTHETASE"/>
    <property type="match status" value="1"/>
</dbReference>
<comment type="caution">
    <text evidence="8">The sequence shown here is derived from an EMBL/GenBank/DDBJ whole genome shotgun (WGS) entry which is preliminary data.</text>
</comment>
<dbReference type="HAMAP" id="MF_01161">
    <property type="entry name" value="tRNA_Ile_lys_synt"/>
    <property type="match status" value="1"/>
</dbReference>
<dbReference type="Gene3D" id="3.40.50.620">
    <property type="entry name" value="HUPs"/>
    <property type="match status" value="1"/>
</dbReference>
<feature type="domain" description="tRNA(Ile)-lysidine/2-thiocytidine synthase N-terminal" evidence="7">
    <location>
        <begin position="41"/>
        <end position="219"/>
    </location>
</feature>
<dbReference type="GO" id="GO:0005524">
    <property type="term" value="F:ATP binding"/>
    <property type="evidence" value="ECO:0007669"/>
    <property type="project" value="UniProtKB-UniRule"/>
</dbReference>
<reference evidence="9" key="1">
    <citation type="submission" date="2018-05" db="EMBL/GenBank/DDBJ databases">
        <title>Zavarzinia sp. HR-AS.</title>
        <authorList>
            <person name="Lee Y."/>
            <person name="Jeon C.O."/>
        </authorList>
    </citation>
    <scope>NUCLEOTIDE SEQUENCE [LARGE SCALE GENOMIC DNA]</scope>
    <source>
        <strain evidence="9">DSM 1231</strain>
    </source>
</reference>
<evidence type="ECO:0000313" key="8">
    <source>
        <dbReference type="EMBL" id="PWR22254.1"/>
    </source>
</evidence>
<dbReference type="NCBIfam" id="TIGR02432">
    <property type="entry name" value="lysidine_TilS_N"/>
    <property type="match status" value="1"/>
</dbReference>
<dbReference type="GO" id="GO:0006400">
    <property type="term" value="P:tRNA modification"/>
    <property type="evidence" value="ECO:0007669"/>
    <property type="project" value="UniProtKB-UniRule"/>
</dbReference>
<comment type="domain">
    <text evidence="6">The N-terminal region contains the highly conserved SGGXDS motif, predicted to be a P-loop motif involved in ATP binding.</text>
</comment>
<sequence length="442" mass="45830">MPPPRSRAGRNAAFGMAPAPDDVRARGCAALAALAPGNDLALAVSGGADSLALLLIAEDWARAAPGRRLHVLTVDHGFRPEAAAEAAGVAALAHARGHAAAVLSPVAALPRRGLEAAARAARYDLMAGWCRARGIACLATGHTADDQAETLLLRLQRGSGLDGLAAMAPDSRRLGLRLLRPLLGLDRAGARALVLAAGLPVIDDPMNEDERFARVAVRRAIAALGLDAPGLAATAARLDRDRRAIAAAVAELAGAAVALSPWGTARLARPALRGRPAPFVERLLAGLVRAVGGEDHPPRRDRLDRLAALLAGEGRFPGATLGGCRFLAGEEAVAVLREARHLGPDLVLRAGESGVWDRRFEATAGPEAVTIAALGTCKPAGLPSLSLAERRVLPAVFRDGALIAVPALHFGTPLAAELRYCGANVLVPDGWQGVVYRQRHTI</sequence>
<dbReference type="InterPro" id="IPR012795">
    <property type="entry name" value="tRNA_Ile_lys_synt_N"/>
</dbReference>
<keyword evidence="2 6" id="KW-0819">tRNA processing</keyword>
<dbReference type="InterPro" id="IPR011063">
    <property type="entry name" value="TilS/TtcA_N"/>
</dbReference>
<dbReference type="InterPro" id="IPR012094">
    <property type="entry name" value="tRNA_Ile_lys_synt"/>
</dbReference>
<evidence type="ECO:0000256" key="2">
    <source>
        <dbReference type="ARBA" id="ARBA00022694"/>
    </source>
</evidence>
<evidence type="ECO:0000256" key="3">
    <source>
        <dbReference type="ARBA" id="ARBA00022741"/>
    </source>
</evidence>
<dbReference type="PANTHER" id="PTHR43033">
    <property type="entry name" value="TRNA(ILE)-LYSIDINE SYNTHASE-RELATED"/>
    <property type="match status" value="1"/>
</dbReference>
<keyword evidence="3 6" id="KW-0547">Nucleotide-binding</keyword>
<dbReference type="OrthoDB" id="9807403at2"/>
<keyword evidence="1 6" id="KW-0436">Ligase</keyword>
<gene>
    <name evidence="6 8" type="primary">tilS</name>
    <name evidence="8" type="ORF">DKG75_09850</name>
</gene>
<protein>
    <recommendedName>
        <fullName evidence="6">tRNA(Ile)-lysidine synthase</fullName>
        <ecNumber evidence="6">6.3.4.19</ecNumber>
    </recommendedName>
    <alternativeName>
        <fullName evidence="6">tRNA(Ile)-2-lysyl-cytidine synthase</fullName>
    </alternativeName>
    <alternativeName>
        <fullName evidence="6">tRNA(Ile)-lysidine synthetase</fullName>
    </alternativeName>
</protein>
<comment type="function">
    <text evidence="6">Ligates lysine onto the cytidine present at position 34 of the AUA codon-specific tRNA(Ile) that contains the anticodon CAU, in an ATP-dependent manner. Cytidine is converted to lysidine, thus changing the amino acid specificity of the tRNA from methionine to isoleucine.</text>
</comment>
<accession>A0A317E7J3</accession>
<dbReference type="Pfam" id="PF01171">
    <property type="entry name" value="ATP_bind_3"/>
    <property type="match status" value="1"/>
</dbReference>
<dbReference type="GO" id="GO:0005737">
    <property type="term" value="C:cytoplasm"/>
    <property type="evidence" value="ECO:0007669"/>
    <property type="project" value="UniProtKB-SubCell"/>
</dbReference>